<dbReference type="InterPro" id="IPR036188">
    <property type="entry name" value="FAD/NAD-bd_sf"/>
</dbReference>
<dbReference type="Proteomes" id="UP000503336">
    <property type="component" value="Chromosome"/>
</dbReference>
<dbReference type="KEGG" id="hdh:G5B40_15460"/>
<dbReference type="AlphaFoldDB" id="A0A7L5C2E0"/>
<dbReference type="Gene3D" id="3.50.50.60">
    <property type="entry name" value="FAD/NAD(P)-binding domain"/>
    <property type="match status" value="2"/>
</dbReference>
<evidence type="ECO:0000313" key="6">
    <source>
        <dbReference type="EMBL" id="QIE56706.1"/>
    </source>
</evidence>
<dbReference type="EMBL" id="CP049056">
    <property type="protein sequence ID" value="QIE56706.1"/>
    <property type="molecule type" value="Genomic_DNA"/>
</dbReference>
<dbReference type="RefSeq" id="WP_165100339.1">
    <property type="nucleotide sequence ID" value="NZ_CP049056.1"/>
</dbReference>
<dbReference type="PANTHER" id="PTHR43400">
    <property type="entry name" value="FUMARATE REDUCTASE"/>
    <property type="match status" value="1"/>
</dbReference>
<organism evidence="6 7">
    <name type="scientific">Pikeienuella piscinae</name>
    <dbReference type="NCBI Taxonomy" id="2748098"/>
    <lineage>
        <taxon>Bacteria</taxon>
        <taxon>Pseudomonadati</taxon>
        <taxon>Pseudomonadota</taxon>
        <taxon>Alphaproteobacteria</taxon>
        <taxon>Rhodobacterales</taxon>
        <taxon>Paracoccaceae</taxon>
        <taxon>Pikeienuella</taxon>
    </lineage>
</organism>
<keyword evidence="4" id="KW-0560">Oxidoreductase</keyword>
<dbReference type="GO" id="GO:0016491">
    <property type="term" value="F:oxidoreductase activity"/>
    <property type="evidence" value="ECO:0007669"/>
    <property type="project" value="UniProtKB-KW"/>
</dbReference>
<dbReference type="GO" id="GO:0008202">
    <property type="term" value="P:steroid metabolic process"/>
    <property type="evidence" value="ECO:0007669"/>
    <property type="project" value="UniProtKB-ARBA"/>
</dbReference>
<feature type="domain" description="FAD-dependent oxidoreductase 2 FAD-binding" evidence="5">
    <location>
        <begin position="11"/>
        <end position="243"/>
    </location>
</feature>
<evidence type="ECO:0000259" key="5">
    <source>
        <dbReference type="Pfam" id="PF00890"/>
    </source>
</evidence>
<name>A0A7L5C2E0_9RHOB</name>
<dbReference type="PRINTS" id="PR00411">
    <property type="entry name" value="PNDRDTASEI"/>
</dbReference>
<keyword evidence="7" id="KW-1185">Reference proteome</keyword>
<dbReference type="PANTHER" id="PTHR43400:SF10">
    <property type="entry name" value="3-OXOSTEROID 1-DEHYDROGENASE"/>
    <property type="match status" value="1"/>
</dbReference>
<evidence type="ECO:0000256" key="1">
    <source>
        <dbReference type="ARBA" id="ARBA00001974"/>
    </source>
</evidence>
<evidence type="ECO:0000256" key="4">
    <source>
        <dbReference type="ARBA" id="ARBA00023002"/>
    </source>
</evidence>
<feature type="domain" description="FAD-dependent oxidoreductase 2 FAD-binding" evidence="5">
    <location>
        <begin position="415"/>
        <end position="453"/>
    </location>
</feature>
<reference evidence="6 7" key="1">
    <citation type="submission" date="2020-02" db="EMBL/GenBank/DDBJ databases">
        <title>complete genome sequence of Rhodobacteraceae bacterium.</title>
        <authorList>
            <person name="Park J."/>
            <person name="Kim Y.-S."/>
            <person name="Kim K.-H."/>
        </authorList>
    </citation>
    <scope>NUCLEOTIDE SEQUENCE [LARGE SCALE GENOMIC DNA]</scope>
    <source>
        <strain evidence="6 7">RR4-56</strain>
    </source>
</reference>
<dbReference type="InterPro" id="IPR027477">
    <property type="entry name" value="Succ_DH/fumarate_Rdtase_cat_sf"/>
</dbReference>
<keyword evidence="3" id="KW-0274">FAD</keyword>
<evidence type="ECO:0000256" key="3">
    <source>
        <dbReference type="ARBA" id="ARBA00022827"/>
    </source>
</evidence>
<evidence type="ECO:0000256" key="2">
    <source>
        <dbReference type="ARBA" id="ARBA00022630"/>
    </source>
</evidence>
<sequence length="485" mass="51460">MSDPAETIHADVIVVGGGGSGLAAAVSAAEAGAGVTLIEKNDELGGSTRWSVGSITATCTAHQRAKGIEDDPDAHFEDLGKLAGPLANRDNLALRRILVDNVPETIRWLRAMGVEFCGPMEEPPHRKPRMHIVLPNSRAYIHRLAWRARRLDVDIRLGAQATRIVVEDGAATAVEADIGGRVIRFAARRGIVLAGGDYSGNAEMKGALVSPALAEVQAVNPTATGDCQRLVEAIGGEILNGDLALGPVLRFRRPKRRSLLHRIPPYPIVTRFMRWAMDWTPPALIRPFVMGFMTTVMGPEMSLFANGAVLVGADGAPLAREGKTLGEAVAATPGKSGWIVFDDALARRYRAWPHFVSTAPGVAYAYLPDYRRTRPDLVHTGPTPAALASRIGADPATLAAVLSGEPPFHALGPLDAYVVYTDGGVRVSDAHEVLRKDGAPISGLFAAGSTGQGGLLLEGHGHHLGWAFTSGRLAGGRAARFDRKD</sequence>
<dbReference type="Gene3D" id="3.90.700.10">
    <property type="entry name" value="Succinate dehydrogenase/fumarate reductase flavoprotein, catalytic domain"/>
    <property type="match status" value="2"/>
</dbReference>
<evidence type="ECO:0000313" key="7">
    <source>
        <dbReference type="Proteomes" id="UP000503336"/>
    </source>
</evidence>
<comment type="cofactor">
    <cofactor evidence="1">
        <name>FAD</name>
        <dbReference type="ChEBI" id="CHEBI:57692"/>
    </cofactor>
</comment>
<dbReference type="SUPFAM" id="SSF56425">
    <property type="entry name" value="Succinate dehydrogenase/fumarate reductase flavoprotein, catalytic domain"/>
    <property type="match status" value="1"/>
</dbReference>
<proteinExistence type="predicted"/>
<accession>A0A7L5C2E0</accession>
<dbReference type="SUPFAM" id="SSF51905">
    <property type="entry name" value="FAD/NAD(P)-binding domain"/>
    <property type="match status" value="1"/>
</dbReference>
<dbReference type="Pfam" id="PF00890">
    <property type="entry name" value="FAD_binding_2"/>
    <property type="match status" value="2"/>
</dbReference>
<dbReference type="InterPro" id="IPR050315">
    <property type="entry name" value="FAD-oxidoreductase_2"/>
</dbReference>
<dbReference type="InterPro" id="IPR003953">
    <property type="entry name" value="FAD-dep_OxRdtase_2_FAD-bd"/>
</dbReference>
<gene>
    <name evidence="6" type="ORF">G5B40_15460</name>
</gene>
<keyword evidence="2" id="KW-0285">Flavoprotein</keyword>
<protein>
    <submittedName>
        <fullName evidence="6">FAD-dependent oxidoreductase</fullName>
    </submittedName>
</protein>